<dbReference type="EMBL" id="CAJGYO010000002">
    <property type="protein sequence ID" value="CAD6212320.1"/>
    <property type="molecule type" value="Genomic_DNA"/>
</dbReference>
<keyword evidence="5" id="KW-1185">Reference proteome</keyword>
<evidence type="ECO:0000313" key="5">
    <source>
        <dbReference type="Proteomes" id="UP000604825"/>
    </source>
</evidence>
<comment type="similarity">
    <text evidence="1">Belongs to the methyltransferase superfamily. Type-7 methyltransferase family. SABATH subfamily.</text>
</comment>
<dbReference type="OrthoDB" id="1523883at2759"/>
<comment type="caution">
    <text evidence="4">The sequence shown here is derived from an EMBL/GenBank/DDBJ whole genome shotgun (WGS) entry which is preliminary data.</text>
</comment>
<dbReference type="Gene3D" id="1.10.1200.270">
    <property type="entry name" value="Methyltransferase, alpha-helical capping domain"/>
    <property type="match status" value="1"/>
</dbReference>
<keyword evidence="2" id="KW-0479">Metal-binding</keyword>
<accession>A0A811MN03</accession>
<protein>
    <submittedName>
        <fullName evidence="4">Uncharacterized protein</fullName>
    </submittedName>
</protein>
<dbReference type="InterPro" id="IPR042086">
    <property type="entry name" value="MeTrfase_capping"/>
</dbReference>
<keyword evidence="3" id="KW-0460">Magnesium</keyword>
<evidence type="ECO:0000256" key="3">
    <source>
        <dbReference type="ARBA" id="ARBA00022842"/>
    </source>
</evidence>
<dbReference type="GO" id="GO:0046872">
    <property type="term" value="F:metal ion binding"/>
    <property type="evidence" value="ECO:0007669"/>
    <property type="project" value="UniProtKB-KW"/>
</dbReference>
<evidence type="ECO:0000256" key="1">
    <source>
        <dbReference type="ARBA" id="ARBA00008908"/>
    </source>
</evidence>
<sequence>MKVEKVLRMATGDGGNSYAANSRLPEKALIKTRPMLEKAIQDLYTSTLTPQGQGIMVVADLGCSTGPNALLVVSEVMSTLRECLRREEMDDDDRRHGGMAAVQFFLNDLPGNDFNLVFRSLENLQNLASETEADDPELPCYVAGLPGSFYTRLFPSNSVHLFHSSYSLMWQSKVPEDLTNGSHLNEENIYIGKTTSPTVVTLFQEQFRKDFKLFLALRYKELVLGGRMVLTFLGRKSGEMLMHGEVGTMWELLAKSLQSLVQKGRVKKEKLSSFNLPYYAPSVNDVKALVKEDNLFNVDHIDLFESNWDPLDDSDSDVVPDCESSGENVANKSIRAVMEPLIVEHFGDAILDELFVVFASMVSKHLEITKAKYPVIVVSLNKAGHPLN</sequence>
<dbReference type="InterPro" id="IPR029063">
    <property type="entry name" value="SAM-dependent_MTases_sf"/>
</dbReference>
<name>A0A811MN03_9POAL</name>
<dbReference type="PANTHER" id="PTHR31009">
    <property type="entry name" value="S-ADENOSYL-L-METHIONINE:CARBOXYL METHYLTRANSFERASE FAMILY PROTEIN"/>
    <property type="match status" value="1"/>
</dbReference>
<gene>
    <name evidence="4" type="ORF">NCGR_LOCUS8128</name>
</gene>
<dbReference type="AlphaFoldDB" id="A0A811MN03"/>
<organism evidence="4 5">
    <name type="scientific">Miscanthus lutarioriparius</name>
    <dbReference type="NCBI Taxonomy" id="422564"/>
    <lineage>
        <taxon>Eukaryota</taxon>
        <taxon>Viridiplantae</taxon>
        <taxon>Streptophyta</taxon>
        <taxon>Embryophyta</taxon>
        <taxon>Tracheophyta</taxon>
        <taxon>Spermatophyta</taxon>
        <taxon>Magnoliopsida</taxon>
        <taxon>Liliopsida</taxon>
        <taxon>Poales</taxon>
        <taxon>Poaceae</taxon>
        <taxon>PACMAD clade</taxon>
        <taxon>Panicoideae</taxon>
        <taxon>Andropogonodae</taxon>
        <taxon>Andropogoneae</taxon>
        <taxon>Saccharinae</taxon>
        <taxon>Miscanthus</taxon>
    </lineage>
</organism>
<dbReference type="InterPro" id="IPR005299">
    <property type="entry name" value="MeTrfase_7"/>
</dbReference>
<evidence type="ECO:0000313" key="4">
    <source>
        <dbReference type="EMBL" id="CAD6212320.1"/>
    </source>
</evidence>
<proteinExistence type="inferred from homology"/>
<dbReference type="GO" id="GO:0008168">
    <property type="term" value="F:methyltransferase activity"/>
    <property type="evidence" value="ECO:0007669"/>
    <property type="project" value="InterPro"/>
</dbReference>
<dbReference type="SUPFAM" id="SSF53335">
    <property type="entry name" value="S-adenosyl-L-methionine-dependent methyltransferases"/>
    <property type="match status" value="1"/>
</dbReference>
<dbReference type="Gene3D" id="3.40.50.150">
    <property type="entry name" value="Vaccinia Virus protein VP39"/>
    <property type="match status" value="1"/>
</dbReference>
<dbReference type="Pfam" id="PF03492">
    <property type="entry name" value="Methyltransf_7"/>
    <property type="match status" value="1"/>
</dbReference>
<evidence type="ECO:0000256" key="2">
    <source>
        <dbReference type="ARBA" id="ARBA00022723"/>
    </source>
</evidence>
<reference evidence="4" key="1">
    <citation type="submission" date="2020-10" db="EMBL/GenBank/DDBJ databases">
        <authorList>
            <person name="Han B."/>
            <person name="Lu T."/>
            <person name="Zhao Q."/>
            <person name="Huang X."/>
            <person name="Zhao Y."/>
        </authorList>
    </citation>
    <scope>NUCLEOTIDE SEQUENCE</scope>
</reference>
<dbReference type="Proteomes" id="UP000604825">
    <property type="component" value="Unassembled WGS sequence"/>
</dbReference>